<evidence type="ECO:0000256" key="7">
    <source>
        <dbReference type="RuleBase" id="RU000461"/>
    </source>
</evidence>
<dbReference type="SUPFAM" id="SSF48264">
    <property type="entry name" value="Cytochrome P450"/>
    <property type="match status" value="1"/>
</dbReference>
<organism evidence="8 9">
    <name type="scientific">Caenorhabditis bovis</name>
    <dbReference type="NCBI Taxonomy" id="2654633"/>
    <lineage>
        <taxon>Eukaryota</taxon>
        <taxon>Metazoa</taxon>
        <taxon>Ecdysozoa</taxon>
        <taxon>Nematoda</taxon>
        <taxon>Chromadorea</taxon>
        <taxon>Rhabditida</taxon>
        <taxon>Rhabditina</taxon>
        <taxon>Rhabditomorpha</taxon>
        <taxon>Rhabditoidea</taxon>
        <taxon>Rhabditidae</taxon>
        <taxon>Peloderinae</taxon>
        <taxon>Caenorhabditis</taxon>
    </lineage>
</organism>
<keyword evidence="5 7" id="KW-0503">Monooxygenase</keyword>
<dbReference type="PROSITE" id="PS00086">
    <property type="entry name" value="CYTOCHROME_P450"/>
    <property type="match status" value="1"/>
</dbReference>
<name>A0A8S1EB39_9PELO</name>
<dbReference type="OrthoDB" id="1470350at2759"/>
<comment type="similarity">
    <text evidence="2 7">Belongs to the cytochrome P450 family.</text>
</comment>
<dbReference type="PANTHER" id="PTHR24291:SF130">
    <property type="entry name" value="CYTOCHROME P450 FAMILY"/>
    <property type="match status" value="1"/>
</dbReference>
<dbReference type="GO" id="GO:0004497">
    <property type="term" value="F:monooxygenase activity"/>
    <property type="evidence" value="ECO:0007669"/>
    <property type="project" value="UniProtKB-KW"/>
</dbReference>
<evidence type="ECO:0000313" key="9">
    <source>
        <dbReference type="Proteomes" id="UP000494206"/>
    </source>
</evidence>
<dbReference type="InterPro" id="IPR017972">
    <property type="entry name" value="Cyt_P450_CS"/>
</dbReference>
<dbReference type="GO" id="GO:0020037">
    <property type="term" value="F:heme binding"/>
    <property type="evidence" value="ECO:0007669"/>
    <property type="project" value="InterPro"/>
</dbReference>
<dbReference type="InterPro" id="IPR050196">
    <property type="entry name" value="Cytochrome_P450_Monoox"/>
</dbReference>
<gene>
    <name evidence="8" type="ORF">CBOVIS_LOCUS2026</name>
</gene>
<dbReference type="EMBL" id="CADEPM010000001">
    <property type="protein sequence ID" value="CAB3398788.1"/>
    <property type="molecule type" value="Genomic_DNA"/>
</dbReference>
<keyword evidence="4 6" id="KW-0408">Iron</keyword>
<proteinExistence type="inferred from homology"/>
<dbReference type="InterPro" id="IPR036396">
    <property type="entry name" value="Cyt_P450_sf"/>
</dbReference>
<dbReference type="GO" id="GO:0005506">
    <property type="term" value="F:iron ion binding"/>
    <property type="evidence" value="ECO:0007669"/>
    <property type="project" value="InterPro"/>
</dbReference>
<evidence type="ECO:0000313" key="8">
    <source>
        <dbReference type="EMBL" id="CAB3398788.1"/>
    </source>
</evidence>
<dbReference type="PANTHER" id="PTHR24291">
    <property type="entry name" value="CYTOCHROME P450 FAMILY 4"/>
    <property type="match status" value="1"/>
</dbReference>
<protein>
    <recommendedName>
        <fullName evidence="10">Cytochrome P450</fullName>
    </recommendedName>
</protein>
<keyword evidence="6 7" id="KW-0479">Metal-binding</keyword>
<evidence type="ECO:0000256" key="1">
    <source>
        <dbReference type="ARBA" id="ARBA00001971"/>
    </source>
</evidence>
<evidence type="ECO:0000256" key="4">
    <source>
        <dbReference type="ARBA" id="ARBA00023004"/>
    </source>
</evidence>
<sequence length="311" mass="35579">MGTHISAQLNHDHSYVQAVEGFNKISIIYTMNPFLQIPLIFWMSGYKKEYDEHLKVLKTFTENVIRERREALASGDVELSTKNVRKMNFLDILLSMEESNTLKPEEIREEVDTFMFAGHDTTSSWVAWACWHLGHHPEIQRGVYEELVDVFGDTGDVDATSERLARLHFIDRVLKESKRMVAPVPSVQRTLRNAITIDGYRIPAGASINIAPMMLNKNPNVFANADQFDPDRFLPDAIARRHPYDYIPFSAGLRNCIGQKFAQLNEKVMLANLLLNFEIVPACGYRETRPCFEVIAKPSNGIRVRLIPRRG</sequence>
<dbReference type="Pfam" id="PF00067">
    <property type="entry name" value="p450"/>
    <property type="match status" value="1"/>
</dbReference>
<accession>A0A8S1EB39</accession>
<dbReference type="AlphaFoldDB" id="A0A8S1EB39"/>
<dbReference type="GO" id="GO:0016705">
    <property type="term" value="F:oxidoreductase activity, acting on paired donors, with incorporation or reduction of molecular oxygen"/>
    <property type="evidence" value="ECO:0007669"/>
    <property type="project" value="InterPro"/>
</dbReference>
<dbReference type="InterPro" id="IPR001128">
    <property type="entry name" value="Cyt_P450"/>
</dbReference>
<keyword evidence="3 6" id="KW-0349">Heme</keyword>
<reference evidence="8 9" key="1">
    <citation type="submission" date="2020-04" db="EMBL/GenBank/DDBJ databases">
        <authorList>
            <person name="Laetsch R D."/>
            <person name="Stevens L."/>
            <person name="Kumar S."/>
            <person name="Blaxter L. M."/>
        </authorList>
    </citation>
    <scope>NUCLEOTIDE SEQUENCE [LARGE SCALE GENOMIC DNA]</scope>
</reference>
<evidence type="ECO:0000256" key="5">
    <source>
        <dbReference type="ARBA" id="ARBA00023033"/>
    </source>
</evidence>
<dbReference type="InterPro" id="IPR002401">
    <property type="entry name" value="Cyt_P450_E_grp-I"/>
</dbReference>
<dbReference type="Gene3D" id="1.10.630.10">
    <property type="entry name" value="Cytochrome P450"/>
    <property type="match status" value="1"/>
</dbReference>
<evidence type="ECO:0000256" key="3">
    <source>
        <dbReference type="ARBA" id="ARBA00022617"/>
    </source>
</evidence>
<comment type="cofactor">
    <cofactor evidence="1 6">
        <name>heme</name>
        <dbReference type="ChEBI" id="CHEBI:30413"/>
    </cofactor>
</comment>
<evidence type="ECO:0000256" key="6">
    <source>
        <dbReference type="PIRSR" id="PIRSR602401-1"/>
    </source>
</evidence>
<dbReference type="PRINTS" id="PR00463">
    <property type="entry name" value="EP450I"/>
</dbReference>
<feature type="binding site" description="axial binding residue" evidence="6">
    <location>
        <position position="256"/>
    </location>
    <ligand>
        <name>heme</name>
        <dbReference type="ChEBI" id="CHEBI:30413"/>
    </ligand>
    <ligandPart>
        <name>Fe</name>
        <dbReference type="ChEBI" id="CHEBI:18248"/>
    </ligandPart>
</feature>
<dbReference type="Proteomes" id="UP000494206">
    <property type="component" value="Unassembled WGS sequence"/>
</dbReference>
<dbReference type="PRINTS" id="PR00385">
    <property type="entry name" value="P450"/>
</dbReference>
<keyword evidence="9" id="KW-1185">Reference proteome</keyword>
<keyword evidence="7" id="KW-0560">Oxidoreductase</keyword>
<evidence type="ECO:0000256" key="2">
    <source>
        <dbReference type="ARBA" id="ARBA00010617"/>
    </source>
</evidence>
<comment type="caution">
    <text evidence="8">The sequence shown here is derived from an EMBL/GenBank/DDBJ whole genome shotgun (WGS) entry which is preliminary data.</text>
</comment>
<evidence type="ECO:0008006" key="10">
    <source>
        <dbReference type="Google" id="ProtNLM"/>
    </source>
</evidence>